<proteinExistence type="predicted"/>
<protein>
    <submittedName>
        <fullName evidence="2">FAD-NAD(P)-binding</fullName>
    </submittedName>
</protein>
<dbReference type="Pfam" id="PF13454">
    <property type="entry name" value="NAD_binding_9"/>
    <property type="match status" value="1"/>
</dbReference>
<feature type="domain" description="FAD-dependent urate hydroxylase HpyO/Asp monooxygenase CreE-like FAD/NAD(P)-binding" evidence="1">
    <location>
        <begin position="23"/>
        <end position="201"/>
    </location>
</feature>
<dbReference type="PANTHER" id="PTHR40254">
    <property type="entry name" value="BLR0577 PROTEIN"/>
    <property type="match status" value="1"/>
</dbReference>
<dbReference type="GeneID" id="95515871"/>
<dbReference type="InterPro" id="IPR038732">
    <property type="entry name" value="HpyO/CreE_NAD-binding"/>
</dbReference>
<dbReference type="InterPro" id="IPR036188">
    <property type="entry name" value="FAD/NAD-bd_sf"/>
</dbReference>
<name>A0A1H5FXW9_9ACTN</name>
<sequence>MSMTPDPIGSSTTAHTRGTARVAVIGAGPVGVGLVERLLANAPLLTPGRPVEIVLVDPYPAGPGRIWREGQSPLMRMNSFAKDVTLFPGEAVRCDGPAHPGPSLAAWAAATATGLLPPVDPRLRADVRETGPDSFATRRLQGAYLSWFLGEVTRAAPPEVRVTVREGRAVALTGGPHGVQRVRLADGSSLDAHTVVLALGHLDARPRGEEAAAAEFAAEHGLTYLPPGFVAETDLSAVPPGADVLVRGMGLAFFDLMALLTQGRGGRFTRDGGGDLRYVPSGREPRLLVGSRRGLPYRCKPTHRLALEPEPKLRYFTEAAAELLAGPETLDFQRDVWPIIRKDLSHAYYRELFAADPHNTTVSWREFEERHAVATPEEVDRLVAAAVPDPARRFDLDALRAPLRHAVFPSADAFRAHFSALLEHELRRCADPARSADTAVYRALLLFFEQLPRLRARLDARSRAEELDGAWLSLFNLVASGPPAFRVEELLALCRAGVVRPLGSGMRVRLDRTAGRYRAGGANHPGEAAAAVLIDARVPDPTVTGTADPLLASLHATGAATEETLSDPATGYRTSTGRIAVDGLGRLVGADGRAHPALFALGWNTSLRGARAFAIPGTNAAAFRHGDLVARAVLTGLPAN</sequence>
<dbReference type="Proteomes" id="UP000182375">
    <property type="component" value="Unassembled WGS sequence"/>
</dbReference>
<reference evidence="2 3" key="1">
    <citation type="submission" date="2016-10" db="EMBL/GenBank/DDBJ databases">
        <authorList>
            <person name="de Groot N.N."/>
        </authorList>
    </citation>
    <scope>NUCLEOTIDE SEQUENCE [LARGE SCALE GENOMIC DNA]</scope>
    <source>
        <strain evidence="2 3">DSM 40306</strain>
    </source>
</reference>
<evidence type="ECO:0000259" key="1">
    <source>
        <dbReference type="Pfam" id="PF13454"/>
    </source>
</evidence>
<dbReference type="STRING" id="67331.SAMN04490357_6851"/>
<organism evidence="2 3">
    <name type="scientific">Streptomyces misionensis</name>
    <dbReference type="NCBI Taxonomy" id="67331"/>
    <lineage>
        <taxon>Bacteria</taxon>
        <taxon>Bacillati</taxon>
        <taxon>Actinomycetota</taxon>
        <taxon>Actinomycetes</taxon>
        <taxon>Kitasatosporales</taxon>
        <taxon>Streptomycetaceae</taxon>
        <taxon>Streptomyces</taxon>
    </lineage>
</organism>
<accession>A0A1H5FXW9</accession>
<dbReference type="SUPFAM" id="SSF51905">
    <property type="entry name" value="FAD/NAD(P)-binding domain"/>
    <property type="match status" value="1"/>
</dbReference>
<evidence type="ECO:0000313" key="2">
    <source>
        <dbReference type="EMBL" id="SEE08247.1"/>
    </source>
</evidence>
<gene>
    <name evidence="2" type="ORF">SAMN04490357_6851</name>
</gene>
<dbReference type="EMBL" id="FNTD01000004">
    <property type="protein sequence ID" value="SEE08247.1"/>
    <property type="molecule type" value="Genomic_DNA"/>
</dbReference>
<dbReference type="InterPro" id="IPR052189">
    <property type="entry name" value="L-asp_N-monooxygenase_NS-form"/>
</dbReference>
<dbReference type="AlphaFoldDB" id="A0A1H5FXW9"/>
<dbReference type="RefSeq" id="WP_074996308.1">
    <property type="nucleotide sequence ID" value="NZ_FNTD01000004.1"/>
</dbReference>
<dbReference type="PANTHER" id="PTHR40254:SF1">
    <property type="entry name" value="BLR0577 PROTEIN"/>
    <property type="match status" value="1"/>
</dbReference>
<evidence type="ECO:0000313" key="3">
    <source>
        <dbReference type="Proteomes" id="UP000182375"/>
    </source>
</evidence>